<proteinExistence type="predicted"/>
<dbReference type="GeneID" id="103324913"/>
<sequence>MDGSIIGRCRFGCKTLSILICKDTRHSDICSQICSRFKELQVDEIELTYAVKEHSSCLLETDMDVRVLHLSLCNENINAVDINVIHRGSKVSGNGEQDKMDSSDSEGNMSIDENEYLGKYAAKEGRLYLSHEWKTYIREVGQKYEGGVTEFRIKLCKYAFEKGFRFIYVKNDLKRVTAECLNKQSENCPWRVHATVNPMNGFFYIKYLMNEHTCKGRIRTRQRRFMGSKIVSSVVAEQIRTKP</sequence>
<dbReference type="Pfam" id="PF03108">
    <property type="entry name" value="DBD_Tnp_Mut"/>
    <property type="match status" value="1"/>
</dbReference>
<organism evidence="2 3">
    <name type="scientific">Prunus mume</name>
    <name type="common">Japanese apricot</name>
    <name type="synonym">Armeniaca mume</name>
    <dbReference type="NCBI Taxonomy" id="102107"/>
    <lineage>
        <taxon>Eukaryota</taxon>
        <taxon>Viridiplantae</taxon>
        <taxon>Streptophyta</taxon>
        <taxon>Embryophyta</taxon>
        <taxon>Tracheophyta</taxon>
        <taxon>Spermatophyta</taxon>
        <taxon>Magnoliopsida</taxon>
        <taxon>eudicotyledons</taxon>
        <taxon>Gunneridae</taxon>
        <taxon>Pentapetalae</taxon>
        <taxon>rosids</taxon>
        <taxon>fabids</taxon>
        <taxon>Rosales</taxon>
        <taxon>Rosaceae</taxon>
        <taxon>Amygdaloideae</taxon>
        <taxon>Amygdaleae</taxon>
        <taxon>Prunus</taxon>
    </lineage>
</organism>
<evidence type="ECO:0000313" key="2">
    <source>
        <dbReference type="Proteomes" id="UP000694861"/>
    </source>
</evidence>
<keyword evidence="2" id="KW-1185">Reference proteome</keyword>
<evidence type="ECO:0000259" key="1">
    <source>
        <dbReference type="Pfam" id="PF03108"/>
    </source>
</evidence>
<name>A0ABM0NID8_PRUMU</name>
<evidence type="ECO:0000313" key="3">
    <source>
        <dbReference type="RefSeq" id="XP_008225248.1"/>
    </source>
</evidence>
<feature type="domain" description="Transposase MuDR plant" evidence="1">
    <location>
        <begin position="139"/>
        <end position="205"/>
    </location>
</feature>
<dbReference type="InterPro" id="IPR004332">
    <property type="entry name" value="Transposase_MuDR"/>
</dbReference>
<reference evidence="3" key="2">
    <citation type="submission" date="2025-08" db="UniProtKB">
        <authorList>
            <consortium name="RefSeq"/>
        </authorList>
    </citation>
    <scope>IDENTIFICATION</scope>
</reference>
<dbReference type="RefSeq" id="XP_008225248.1">
    <property type="nucleotide sequence ID" value="XM_008227026.2"/>
</dbReference>
<gene>
    <name evidence="3" type="primary">LOC103324913</name>
</gene>
<dbReference type="Proteomes" id="UP000694861">
    <property type="component" value="Linkage group LG3"/>
</dbReference>
<accession>A0ABM0NID8</accession>
<protein>
    <submittedName>
        <fullName evidence="3">Uncharacterized protein LOC103324913</fullName>
    </submittedName>
</protein>
<reference evidence="2" key="1">
    <citation type="journal article" date="2012" name="Nat. Commun.">
        <title>The genome of Prunus mume.</title>
        <authorList>
            <person name="Zhang Q."/>
            <person name="Chen W."/>
            <person name="Sun L."/>
            <person name="Zhao F."/>
            <person name="Huang B."/>
            <person name="Yang W."/>
            <person name="Tao Y."/>
            <person name="Wang J."/>
            <person name="Yuan Z."/>
            <person name="Fan G."/>
            <person name="Xing Z."/>
            <person name="Han C."/>
            <person name="Pan H."/>
            <person name="Zhong X."/>
            <person name="Shi W."/>
            <person name="Liang X."/>
            <person name="Du D."/>
            <person name="Sun F."/>
            <person name="Xu Z."/>
            <person name="Hao R."/>
            <person name="Lv T."/>
            <person name="Lv Y."/>
            <person name="Zheng Z."/>
            <person name="Sun M."/>
            <person name="Luo L."/>
            <person name="Cai M."/>
            <person name="Gao Y."/>
            <person name="Wang J."/>
            <person name="Yin Y."/>
            <person name="Xu X."/>
            <person name="Cheng T."/>
            <person name="Wang J."/>
        </authorList>
    </citation>
    <scope>NUCLEOTIDE SEQUENCE [LARGE SCALE GENOMIC DNA]</scope>
</reference>